<feature type="non-terminal residue" evidence="2">
    <location>
        <position position="1"/>
    </location>
</feature>
<evidence type="ECO:0000313" key="3">
    <source>
        <dbReference type="Proteomes" id="UP001165060"/>
    </source>
</evidence>
<name>A0ABQ6M9L0_9STRA</name>
<proteinExistence type="predicted"/>
<organism evidence="2 3">
    <name type="scientific">Tetraparma gracilis</name>
    <dbReference type="NCBI Taxonomy" id="2962635"/>
    <lineage>
        <taxon>Eukaryota</taxon>
        <taxon>Sar</taxon>
        <taxon>Stramenopiles</taxon>
        <taxon>Ochrophyta</taxon>
        <taxon>Bolidophyceae</taxon>
        <taxon>Parmales</taxon>
        <taxon>Triparmaceae</taxon>
        <taxon>Tetraparma</taxon>
    </lineage>
</organism>
<feature type="region of interest" description="Disordered" evidence="1">
    <location>
        <begin position="54"/>
        <end position="76"/>
    </location>
</feature>
<sequence length="109" mass="11718">KEVTTNKEKLVRAGGDMEDIDGVHGSGFFDRLAVAAPYCGVTVSRGVEKGVTVDFRHHDRRENGTGGGGGAPTADTENLTIGYTALLSMRENDGARAGRMRQARLDDYF</sequence>
<protein>
    <submittedName>
        <fullName evidence="2">Uncharacterized protein</fullName>
    </submittedName>
</protein>
<feature type="compositionally biased region" description="Basic and acidic residues" evidence="1">
    <location>
        <begin position="54"/>
        <end position="63"/>
    </location>
</feature>
<keyword evidence="3" id="KW-1185">Reference proteome</keyword>
<evidence type="ECO:0000256" key="1">
    <source>
        <dbReference type="SAM" id="MobiDB-lite"/>
    </source>
</evidence>
<comment type="caution">
    <text evidence="2">The sequence shown here is derived from an EMBL/GenBank/DDBJ whole genome shotgun (WGS) entry which is preliminary data.</text>
</comment>
<gene>
    <name evidence="2" type="ORF">TeGR_g4424</name>
</gene>
<accession>A0ABQ6M9L0</accession>
<reference evidence="2 3" key="1">
    <citation type="journal article" date="2023" name="Commun. Biol.">
        <title>Genome analysis of Parmales, the sister group of diatoms, reveals the evolutionary specialization of diatoms from phago-mixotrophs to photoautotrophs.</title>
        <authorList>
            <person name="Ban H."/>
            <person name="Sato S."/>
            <person name="Yoshikawa S."/>
            <person name="Yamada K."/>
            <person name="Nakamura Y."/>
            <person name="Ichinomiya M."/>
            <person name="Sato N."/>
            <person name="Blanc-Mathieu R."/>
            <person name="Endo H."/>
            <person name="Kuwata A."/>
            <person name="Ogata H."/>
        </authorList>
    </citation>
    <scope>NUCLEOTIDE SEQUENCE [LARGE SCALE GENOMIC DNA]</scope>
</reference>
<dbReference type="Proteomes" id="UP001165060">
    <property type="component" value="Unassembled WGS sequence"/>
</dbReference>
<evidence type="ECO:0000313" key="2">
    <source>
        <dbReference type="EMBL" id="GMI22210.1"/>
    </source>
</evidence>
<dbReference type="EMBL" id="BRYB01005251">
    <property type="protein sequence ID" value="GMI22210.1"/>
    <property type="molecule type" value="Genomic_DNA"/>
</dbReference>